<evidence type="ECO:0000313" key="8">
    <source>
        <dbReference type="Proteomes" id="UP001153148"/>
    </source>
</evidence>
<evidence type="ECO:0000259" key="6">
    <source>
        <dbReference type="PROSITE" id="PS50016"/>
    </source>
</evidence>
<dbReference type="Proteomes" id="UP001153148">
    <property type="component" value="Unassembled WGS sequence"/>
</dbReference>
<keyword evidence="3" id="KW-0862">Zinc</keyword>
<dbReference type="PANTHER" id="PTHR46510">
    <property type="entry name" value="BROMODOMAIN ADJACENT TO ZINC FINGER DOMAIN PROTEIN 1A"/>
    <property type="match status" value="1"/>
</dbReference>
<dbReference type="Pfam" id="PF00628">
    <property type="entry name" value="PHD"/>
    <property type="match status" value="1"/>
</dbReference>
<dbReference type="SMART" id="SM00249">
    <property type="entry name" value="PHD"/>
    <property type="match status" value="1"/>
</dbReference>
<dbReference type="InterPro" id="IPR001965">
    <property type="entry name" value="Znf_PHD"/>
</dbReference>
<feature type="compositionally biased region" description="Acidic residues" evidence="5">
    <location>
        <begin position="142"/>
        <end position="154"/>
    </location>
</feature>
<name>A0ABN7P3D9_TIMPD</name>
<evidence type="ECO:0000256" key="3">
    <source>
        <dbReference type="ARBA" id="ARBA00022833"/>
    </source>
</evidence>
<reference evidence="7" key="1">
    <citation type="submission" date="2021-03" db="EMBL/GenBank/DDBJ databases">
        <authorList>
            <person name="Tran Van P."/>
        </authorList>
    </citation>
    <scope>NUCLEOTIDE SEQUENCE</scope>
</reference>
<evidence type="ECO:0000256" key="2">
    <source>
        <dbReference type="ARBA" id="ARBA00022771"/>
    </source>
</evidence>
<feature type="compositionally biased region" description="Basic residues" evidence="5">
    <location>
        <begin position="129"/>
        <end position="138"/>
    </location>
</feature>
<dbReference type="InterPro" id="IPR013083">
    <property type="entry name" value="Znf_RING/FYVE/PHD"/>
</dbReference>
<feature type="domain" description="PHD-type" evidence="6">
    <location>
        <begin position="77"/>
        <end position="127"/>
    </location>
</feature>
<dbReference type="EMBL" id="CAJPIN010019305">
    <property type="protein sequence ID" value="CAG2062247.1"/>
    <property type="molecule type" value="Genomic_DNA"/>
</dbReference>
<dbReference type="Gene3D" id="3.30.40.10">
    <property type="entry name" value="Zinc/RING finger domain, C3HC4 (zinc finger)"/>
    <property type="match status" value="1"/>
</dbReference>
<keyword evidence="8" id="KW-1185">Reference proteome</keyword>
<feature type="region of interest" description="Disordered" evidence="5">
    <location>
        <begin position="129"/>
        <end position="154"/>
    </location>
</feature>
<evidence type="ECO:0000313" key="7">
    <source>
        <dbReference type="EMBL" id="CAG2062247.1"/>
    </source>
</evidence>
<dbReference type="PROSITE" id="PS01359">
    <property type="entry name" value="ZF_PHD_1"/>
    <property type="match status" value="1"/>
</dbReference>
<comment type="caution">
    <text evidence="7">The sequence shown here is derived from an EMBL/GenBank/DDBJ whole genome shotgun (WGS) entry which is preliminary data.</text>
</comment>
<proteinExistence type="predicted"/>
<dbReference type="SUPFAM" id="SSF57903">
    <property type="entry name" value="FYVE/PHD zinc finger"/>
    <property type="match status" value="1"/>
</dbReference>
<evidence type="ECO:0000256" key="1">
    <source>
        <dbReference type="ARBA" id="ARBA00022723"/>
    </source>
</evidence>
<accession>A0ABN7P3D9</accession>
<dbReference type="InterPro" id="IPR019786">
    <property type="entry name" value="Zinc_finger_PHD-type_CS"/>
</dbReference>
<dbReference type="PROSITE" id="PS50016">
    <property type="entry name" value="ZF_PHD_2"/>
    <property type="match status" value="1"/>
</dbReference>
<gene>
    <name evidence="7" type="ORF">TPAB3V08_LOCUS9199</name>
</gene>
<evidence type="ECO:0000256" key="5">
    <source>
        <dbReference type="SAM" id="MobiDB-lite"/>
    </source>
</evidence>
<keyword evidence="1" id="KW-0479">Metal-binding</keyword>
<evidence type="ECO:0000256" key="4">
    <source>
        <dbReference type="PROSITE-ProRule" id="PRU00146"/>
    </source>
</evidence>
<dbReference type="PANTHER" id="PTHR46510:SF1">
    <property type="entry name" value="BROMODOMAIN ADJACENT TO ZINC FINGER DOMAIN PROTEIN 1A"/>
    <property type="match status" value="1"/>
</dbReference>
<dbReference type="InterPro" id="IPR019787">
    <property type="entry name" value="Znf_PHD-finger"/>
</dbReference>
<keyword evidence="2 4" id="KW-0863">Zinc-finger</keyword>
<dbReference type="InterPro" id="IPR011011">
    <property type="entry name" value="Znf_FYVE_PHD"/>
</dbReference>
<organism evidence="7 8">
    <name type="scientific">Timema podura</name>
    <name type="common">Walking stick</name>
    <dbReference type="NCBI Taxonomy" id="61482"/>
    <lineage>
        <taxon>Eukaryota</taxon>
        <taxon>Metazoa</taxon>
        <taxon>Ecdysozoa</taxon>
        <taxon>Arthropoda</taxon>
        <taxon>Hexapoda</taxon>
        <taxon>Insecta</taxon>
        <taxon>Pterygota</taxon>
        <taxon>Neoptera</taxon>
        <taxon>Polyneoptera</taxon>
        <taxon>Phasmatodea</taxon>
        <taxon>Timematodea</taxon>
        <taxon>Timematoidea</taxon>
        <taxon>Timematidae</taxon>
        <taxon>Timema</taxon>
    </lineage>
</organism>
<dbReference type="InterPro" id="IPR047171">
    <property type="entry name" value="BAZ1A"/>
</dbReference>
<sequence>MAKSNTLVFLLTEKTVQGSNLYTTKKCPDESPDEKQTVWPAMERWETSLMASTSFAQLFLHLFTLDNSIQWSKSALNAHCRICRGRRDPENMLLCDGCNKGHHLYCLKPKLSKIPAGDWFCHKCRPKDKVRTPKKSRRLFSEESDQEEIAEDKR</sequence>
<protein>
    <recommendedName>
        <fullName evidence="6">PHD-type domain-containing protein</fullName>
    </recommendedName>
</protein>